<protein>
    <recommendedName>
        <fullName evidence="8">DNA 3'-5' helicase</fullName>
        <ecNumber evidence="8">5.6.2.4</ecNumber>
    </recommendedName>
</protein>
<dbReference type="PROSITE" id="PS51198">
    <property type="entry name" value="UVRD_HELICASE_ATP_BIND"/>
    <property type="match status" value="1"/>
</dbReference>
<dbReference type="Gene3D" id="1.10.486.10">
    <property type="entry name" value="PCRA, domain 4"/>
    <property type="match status" value="1"/>
</dbReference>
<evidence type="ECO:0000256" key="1">
    <source>
        <dbReference type="ARBA" id="ARBA00009922"/>
    </source>
</evidence>
<evidence type="ECO:0000256" key="10">
    <source>
        <dbReference type="PROSITE-ProRule" id="PRU00560"/>
    </source>
</evidence>
<keyword evidence="3 10" id="KW-0378">Hydrolase</keyword>
<keyword evidence="5 10" id="KW-0067">ATP-binding</keyword>
<feature type="domain" description="UvrD-like helicase C-terminal" evidence="12">
    <location>
        <begin position="499"/>
        <end position="775"/>
    </location>
</feature>
<dbReference type="InterPro" id="IPR014017">
    <property type="entry name" value="DNA_helicase_UvrD-like_C"/>
</dbReference>
<evidence type="ECO:0000256" key="8">
    <source>
        <dbReference type="ARBA" id="ARBA00034808"/>
    </source>
</evidence>
<dbReference type="PANTHER" id="PTHR11070">
    <property type="entry name" value="UVRD / RECB / PCRA DNA HELICASE FAMILY MEMBER"/>
    <property type="match status" value="1"/>
</dbReference>
<dbReference type="GO" id="GO:0003677">
    <property type="term" value="F:DNA binding"/>
    <property type="evidence" value="ECO:0007669"/>
    <property type="project" value="InterPro"/>
</dbReference>
<dbReference type="Gene3D" id="1.10.10.160">
    <property type="match status" value="1"/>
</dbReference>
<accession>A0AA37HKY1</accession>
<feature type="binding site" evidence="10">
    <location>
        <begin position="217"/>
        <end position="224"/>
    </location>
    <ligand>
        <name>ATP</name>
        <dbReference type="ChEBI" id="CHEBI:30616"/>
    </ligand>
</feature>
<organism evidence="13 14">
    <name type="scientific">Methylobacterium gregans</name>
    <dbReference type="NCBI Taxonomy" id="374424"/>
    <lineage>
        <taxon>Bacteria</taxon>
        <taxon>Pseudomonadati</taxon>
        <taxon>Pseudomonadota</taxon>
        <taxon>Alphaproteobacteria</taxon>
        <taxon>Hyphomicrobiales</taxon>
        <taxon>Methylobacteriaceae</taxon>
        <taxon>Methylobacterium</taxon>
    </lineage>
</organism>
<keyword evidence="14" id="KW-1185">Reference proteome</keyword>
<evidence type="ECO:0000256" key="9">
    <source>
        <dbReference type="ARBA" id="ARBA00048988"/>
    </source>
</evidence>
<dbReference type="InterPro" id="IPR013986">
    <property type="entry name" value="DExx_box_DNA_helicase_dom_sf"/>
</dbReference>
<keyword evidence="4 10" id="KW-0347">Helicase</keyword>
<dbReference type="GO" id="GO:0005829">
    <property type="term" value="C:cytosol"/>
    <property type="evidence" value="ECO:0007669"/>
    <property type="project" value="TreeGrafter"/>
</dbReference>
<dbReference type="EMBL" id="BPQM01000014">
    <property type="protein sequence ID" value="GJD77470.1"/>
    <property type="molecule type" value="Genomic_DNA"/>
</dbReference>
<dbReference type="Pfam" id="PF00580">
    <property type="entry name" value="UvrD-helicase"/>
    <property type="match status" value="1"/>
</dbReference>
<dbReference type="InterPro" id="IPR027417">
    <property type="entry name" value="P-loop_NTPase"/>
</dbReference>
<dbReference type="EC" id="5.6.2.4" evidence="8"/>
<dbReference type="AlphaFoldDB" id="A0AA37HKY1"/>
<evidence type="ECO:0000256" key="3">
    <source>
        <dbReference type="ARBA" id="ARBA00022801"/>
    </source>
</evidence>
<keyword evidence="6" id="KW-0413">Isomerase</keyword>
<comment type="similarity">
    <text evidence="1">Belongs to the helicase family. UvrD subfamily.</text>
</comment>
<feature type="domain" description="UvrD-like helicase ATP-binding" evidence="11">
    <location>
        <begin position="196"/>
        <end position="495"/>
    </location>
</feature>
<name>A0AA37HKY1_9HYPH</name>
<dbReference type="GO" id="GO:0005524">
    <property type="term" value="F:ATP binding"/>
    <property type="evidence" value="ECO:0007669"/>
    <property type="project" value="UniProtKB-UniRule"/>
</dbReference>
<evidence type="ECO:0000256" key="6">
    <source>
        <dbReference type="ARBA" id="ARBA00023235"/>
    </source>
</evidence>
<dbReference type="Proteomes" id="UP001055108">
    <property type="component" value="Unassembled WGS sequence"/>
</dbReference>
<comment type="catalytic activity">
    <reaction evidence="9">
        <text>ATP + H2O = ADP + phosphate + H(+)</text>
        <dbReference type="Rhea" id="RHEA:13065"/>
        <dbReference type="ChEBI" id="CHEBI:15377"/>
        <dbReference type="ChEBI" id="CHEBI:15378"/>
        <dbReference type="ChEBI" id="CHEBI:30616"/>
        <dbReference type="ChEBI" id="CHEBI:43474"/>
        <dbReference type="ChEBI" id="CHEBI:456216"/>
        <dbReference type="EC" id="5.6.2.4"/>
    </reaction>
</comment>
<dbReference type="PROSITE" id="PS51217">
    <property type="entry name" value="UVRD_HELICASE_CTER"/>
    <property type="match status" value="1"/>
</dbReference>
<dbReference type="GO" id="GO:0016787">
    <property type="term" value="F:hydrolase activity"/>
    <property type="evidence" value="ECO:0007669"/>
    <property type="project" value="UniProtKB-UniRule"/>
</dbReference>
<evidence type="ECO:0000256" key="4">
    <source>
        <dbReference type="ARBA" id="ARBA00022806"/>
    </source>
</evidence>
<dbReference type="CDD" id="cd17932">
    <property type="entry name" value="DEXQc_UvrD"/>
    <property type="match status" value="1"/>
</dbReference>
<evidence type="ECO:0000256" key="2">
    <source>
        <dbReference type="ARBA" id="ARBA00022741"/>
    </source>
</evidence>
<dbReference type="RefSeq" id="WP_238301233.1">
    <property type="nucleotide sequence ID" value="NZ_BPQM01000014.1"/>
</dbReference>
<dbReference type="GO" id="GO:0043138">
    <property type="term" value="F:3'-5' DNA helicase activity"/>
    <property type="evidence" value="ECO:0007669"/>
    <property type="project" value="UniProtKB-EC"/>
</dbReference>
<reference evidence="13" key="2">
    <citation type="submission" date="2021-08" db="EMBL/GenBank/DDBJ databases">
        <authorList>
            <person name="Tani A."/>
            <person name="Ola A."/>
            <person name="Ogura Y."/>
            <person name="Katsura K."/>
            <person name="Hayashi T."/>
        </authorList>
    </citation>
    <scope>NUCLEOTIDE SEQUENCE</scope>
    <source>
        <strain evidence="13">NBRC 103626</strain>
    </source>
</reference>
<dbReference type="InterPro" id="IPR014016">
    <property type="entry name" value="UvrD-like_ATP-bd"/>
</dbReference>
<dbReference type="PANTHER" id="PTHR11070:SF59">
    <property type="entry name" value="DNA 3'-5' HELICASE"/>
    <property type="match status" value="1"/>
</dbReference>
<dbReference type="Gene3D" id="3.40.50.300">
    <property type="entry name" value="P-loop containing nucleotide triphosphate hydrolases"/>
    <property type="match status" value="3"/>
</dbReference>
<sequence length="1140" mass="125085">MDAFEVVRSRAAEVHAAAVEGGADPLRPLDLVVAAIDAHEIDLSWLRPGDTYLRGGRGLYDPTLPAIACEDRGDPTAKALLAGHELGHAVLHDPDEVIVDGDIDPSRAVEAAATGVEKVEGYGRRERRELQADLFARELVLPRALARRLFLEDGHGATDIVRLTGLPHALVAQQLADCLLLPEHRPRAEPGAVAGPPLDDSQRAAAFHEGTPFLLQAGPGTGKTRTLVSRIERLLDRGATASEILVLTFSNKAAGELVERLTARLPEAAAAAWIGTFHGFGLDVLRQFHDREGLPDDPRLVDKADAVGMLEDLVPRLPLHHFRNLHDPTLELSDILAAVSRAKDELTLPDAYMALAERMAERAGDDGEARLRAEKAIEVAAVYRVYDAEMRRLGRLDFGDLVMRPTLLLERDRDALDILRAKHRHILVDEYQDVNRASVRLLKALAGEGERLWVVGDSRQSIYRFRGAASANMTGFEADFPGRRIGRLTVNYRSSAEIVATFSAFATDMAASRGVLPLDLTAHAGASHAHPETRTVERPEDEAAAVAARILELRQVHGVDFRDQAVLCRGNARLAAVAAALERREVPVLFLGTLFERDEIRDLLAVLALLVDPKAGTLARVARIPRYAMPLGDVGRLQRVLARCEEPMAWATESAVPLGAPAATALANLRADLQGLGAASHPWEALCRQLFDRRYLLPDPRPPLRTRDRMRMVALWQFLAFCRELPPGQGLPIQRLLDRTRRLVLLSEERDLRQMPAAAAAMDGVSLMTVHASKGLEFEAVHIPGMVGQGFPSGGRTPRCPPPDGLVAGAEGLSGLDAVRRGHAEEEECLFFVAASRARRHLTLLAARRKANGSGRPLSPFLDKVAEVVRDVPDPPLHLREMPEPDRHRIGVAWEGPPSFTAEQISLYDRCPRRFFFTHVLGAAGGRRSTPFVRMHDVVHEVLRWLREDARNWGLPLEAVRARFDAVWSEKGPTEGYAEELRRMGFGLVEALMRTREGHVPGLREPVAIDLGGLSLVVLPDEVRGDGAATVYRRVRTGRRRKEEEDDLVYAAYLIAAGLRHGPGARVEAIHLSGDGVMDIPLTPRKRTNRERKLRLIAEGILAGDFPPEPDERACPRCPHYVTCGPVPAGILAAHRPDGA</sequence>
<dbReference type="SUPFAM" id="SSF52540">
    <property type="entry name" value="P-loop containing nucleoside triphosphate hydrolases"/>
    <property type="match status" value="1"/>
</dbReference>
<evidence type="ECO:0000259" key="12">
    <source>
        <dbReference type="PROSITE" id="PS51217"/>
    </source>
</evidence>
<evidence type="ECO:0000313" key="13">
    <source>
        <dbReference type="EMBL" id="GJD77470.1"/>
    </source>
</evidence>
<dbReference type="InterPro" id="IPR000212">
    <property type="entry name" value="DNA_helicase_UvrD/REP"/>
</dbReference>
<evidence type="ECO:0000256" key="7">
    <source>
        <dbReference type="ARBA" id="ARBA00034617"/>
    </source>
</evidence>
<proteinExistence type="inferred from homology"/>
<dbReference type="InterPro" id="IPR038726">
    <property type="entry name" value="PDDEXK_AddAB-type"/>
</dbReference>
<dbReference type="Pfam" id="PF13361">
    <property type="entry name" value="UvrD_C"/>
    <property type="match status" value="2"/>
</dbReference>
<comment type="caution">
    <text evidence="13">The sequence shown here is derived from an EMBL/GenBank/DDBJ whole genome shotgun (WGS) entry which is preliminary data.</text>
</comment>
<gene>
    <name evidence="13" type="primary">rep_1</name>
    <name evidence="13" type="ORF">NBEOAGPD_0675</name>
</gene>
<dbReference type="GO" id="GO:0033202">
    <property type="term" value="C:DNA helicase complex"/>
    <property type="evidence" value="ECO:0007669"/>
    <property type="project" value="TreeGrafter"/>
</dbReference>
<reference evidence="13" key="1">
    <citation type="journal article" date="2016" name="Front. Microbiol.">
        <title>Genome Sequence of the Piezophilic, Mesophilic Sulfate-Reducing Bacterium Desulfovibrio indicus J2T.</title>
        <authorList>
            <person name="Cao J."/>
            <person name="Maignien L."/>
            <person name="Shao Z."/>
            <person name="Alain K."/>
            <person name="Jebbar M."/>
        </authorList>
    </citation>
    <scope>NUCLEOTIDE SEQUENCE</scope>
    <source>
        <strain evidence="13">NBRC 103626</strain>
    </source>
</reference>
<comment type="catalytic activity">
    <reaction evidence="7">
        <text>Couples ATP hydrolysis with the unwinding of duplex DNA by translocating in the 3'-5' direction.</text>
        <dbReference type="EC" id="5.6.2.4"/>
    </reaction>
</comment>
<evidence type="ECO:0000259" key="11">
    <source>
        <dbReference type="PROSITE" id="PS51198"/>
    </source>
</evidence>
<keyword evidence="2 10" id="KW-0547">Nucleotide-binding</keyword>
<evidence type="ECO:0000256" key="5">
    <source>
        <dbReference type="ARBA" id="ARBA00022840"/>
    </source>
</evidence>
<dbReference type="Pfam" id="PF12705">
    <property type="entry name" value="PDDEXK_1"/>
    <property type="match status" value="1"/>
</dbReference>
<evidence type="ECO:0000313" key="14">
    <source>
        <dbReference type="Proteomes" id="UP001055108"/>
    </source>
</evidence>
<dbReference type="GO" id="GO:0000725">
    <property type="term" value="P:recombinational repair"/>
    <property type="evidence" value="ECO:0007669"/>
    <property type="project" value="TreeGrafter"/>
</dbReference>